<gene>
    <name evidence="1" type="ORF">CTOB1V02_LOCUS13274</name>
</gene>
<organism evidence="1">
    <name type="scientific">Cyprideis torosa</name>
    <dbReference type="NCBI Taxonomy" id="163714"/>
    <lineage>
        <taxon>Eukaryota</taxon>
        <taxon>Metazoa</taxon>
        <taxon>Ecdysozoa</taxon>
        <taxon>Arthropoda</taxon>
        <taxon>Crustacea</taxon>
        <taxon>Oligostraca</taxon>
        <taxon>Ostracoda</taxon>
        <taxon>Podocopa</taxon>
        <taxon>Podocopida</taxon>
        <taxon>Cytherocopina</taxon>
        <taxon>Cytheroidea</taxon>
        <taxon>Cytherideidae</taxon>
        <taxon>Cyprideis</taxon>
    </lineage>
</organism>
<dbReference type="EMBL" id="OB672878">
    <property type="protein sequence ID" value="CAD7235459.1"/>
    <property type="molecule type" value="Genomic_DNA"/>
</dbReference>
<proteinExistence type="predicted"/>
<sequence>MVNEASVSMLVDINGPSDFDDDLETSVQLQNCQCWGFDVGQGTLPAANDQSPLMVNEASVSMLVDINGPSDFDDDLQTSVQLQ</sequence>
<evidence type="ECO:0000313" key="1">
    <source>
        <dbReference type="EMBL" id="CAD7235459.1"/>
    </source>
</evidence>
<accession>A0A7R8ZXI9</accession>
<dbReference type="AlphaFoldDB" id="A0A7R8ZXI9"/>
<reference evidence="1" key="1">
    <citation type="submission" date="2020-11" db="EMBL/GenBank/DDBJ databases">
        <authorList>
            <person name="Tran Van P."/>
        </authorList>
    </citation>
    <scope>NUCLEOTIDE SEQUENCE</scope>
</reference>
<name>A0A7R8ZXI9_9CRUS</name>
<protein>
    <submittedName>
        <fullName evidence="1">Uncharacterized protein</fullName>
    </submittedName>
</protein>